<dbReference type="Gene3D" id="3.90.1150.10">
    <property type="entry name" value="Aspartate Aminotransferase, domain 1"/>
    <property type="match status" value="1"/>
</dbReference>
<dbReference type="HAMAP" id="MF_01376">
    <property type="entry name" value="PhnW_aminotrans_5"/>
    <property type="match status" value="1"/>
</dbReference>
<dbReference type="InterPro" id="IPR015421">
    <property type="entry name" value="PyrdxlP-dep_Trfase_major"/>
</dbReference>
<keyword evidence="2" id="KW-0032">Aminotransferase</keyword>
<keyword evidence="3" id="KW-0808">Transferase</keyword>
<evidence type="ECO:0000256" key="3">
    <source>
        <dbReference type="ARBA" id="ARBA00022679"/>
    </source>
</evidence>
<dbReference type="Proteomes" id="UP001143474">
    <property type="component" value="Unassembled WGS sequence"/>
</dbReference>
<evidence type="ECO:0000313" key="10">
    <source>
        <dbReference type="EMBL" id="GLK13193.1"/>
    </source>
</evidence>
<evidence type="ECO:0000256" key="6">
    <source>
        <dbReference type="ARBA" id="ARBA00044521"/>
    </source>
</evidence>
<evidence type="ECO:0000256" key="2">
    <source>
        <dbReference type="ARBA" id="ARBA00022576"/>
    </source>
</evidence>
<evidence type="ECO:0000259" key="8">
    <source>
        <dbReference type="Pfam" id="PF00266"/>
    </source>
</evidence>
<evidence type="ECO:0000256" key="1">
    <source>
        <dbReference type="ARBA" id="ARBA00001933"/>
    </source>
</evidence>
<dbReference type="PANTHER" id="PTHR42778:SF1">
    <property type="entry name" value="2-AMINOETHYLPHOSPHONATE--PYRUVATE TRANSAMINASE"/>
    <property type="match status" value="1"/>
</dbReference>
<keyword evidence="11" id="KW-1185">Reference proteome</keyword>
<dbReference type="Gene3D" id="3.40.1160.10">
    <property type="entry name" value="Acetylglutamate kinase-like"/>
    <property type="match status" value="1"/>
</dbReference>
<dbReference type="InterPro" id="IPR012703">
    <property type="entry name" value="NH2EtPonate_pyrv_transaminase"/>
</dbReference>
<evidence type="ECO:0000256" key="7">
    <source>
        <dbReference type="ARBA" id="ARBA00049460"/>
    </source>
</evidence>
<evidence type="ECO:0000259" key="9">
    <source>
        <dbReference type="Pfam" id="PF00696"/>
    </source>
</evidence>
<dbReference type="EC" id="2.6.1.37" evidence="6"/>
<evidence type="ECO:0000256" key="4">
    <source>
        <dbReference type="ARBA" id="ARBA00022898"/>
    </source>
</evidence>
<organism evidence="10 11">
    <name type="scientific">Streptosporangium carneum</name>
    <dbReference type="NCBI Taxonomy" id="47481"/>
    <lineage>
        <taxon>Bacteria</taxon>
        <taxon>Bacillati</taxon>
        <taxon>Actinomycetota</taxon>
        <taxon>Actinomycetes</taxon>
        <taxon>Streptosporangiales</taxon>
        <taxon>Streptosporangiaceae</taxon>
        <taxon>Streptosporangium</taxon>
    </lineage>
</organism>
<proteinExistence type="inferred from homology"/>
<accession>A0A9W6I8K2</accession>
<dbReference type="GO" id="GO:0019700">
    <property type="term" value="P:organic phosphonate catabolic process"/>
    <property type="evidence" value="ECO:0007669"/>
    <property type="project" value="InterPro"/>
</dbReference>
<feature type="domain" description="Aspartate/glutamate/uridylate kinase" evidence="9">
    <location>
        <begin position="15"/>
        <end position="243"/>
    </location>
</feature>
<dbReference type="Pfam" id="PF00696">
    <property type="entry name" value="AA_kinase"/>
    <property type="match status" value="1"/>
</dbReference>
<name>A0A9W6I8K2_9ACTN</name>
<sequence>MTDPHSRPRAGEPHLLVLKIGGSLLSDKRETGETDLSAVGDFAVLVSDLVDRFPGRVVLVTGGGALCHAVGLKVDPNDPFSALALTEPAFTMRWAWTSRLRELGVRAVPLQATAMFSERPGGETTTQTEVVRRLLAEDALPVLSSDCVVASDGSLRILSSDHVAGIPLDDELSPVRIVTLTDVPGILTGGPDSPVLAHLDPDDLPSARRLFWPTDEWDATGAMAGKVEALAEHARRGAECVIMRGDRRADSLAYLFAPMSEWPESVPRTVISRPDAAPRREPGRVVLLNPGPVNVHRSVRAAIASRDECHREPEAQELLASVARKVVEICGGDDSYAAVLLTGSGTAALEAVISSAVPAEGRLLVVDNGHYGERLARIAQVHGIDAERLEFGWANPVDLDAVDRALAADSRITHVGMVHHETSTGMLNPLDRLGRLVARHGRSLVVDAISSFGAERLDVVADHVDWCVGTANKCLEGLPGISFVVAPKARFEALVNVPRRTFYLDLHADYRSQAVGRTPRFTPALQVARALDAALDLALVEGVEARGERYRARAEALRAGLIDRGVELLLPERHRSGSITNAYLSNGMTYDELHDGLKERGYVIYATQEKSAGVFRLANMGQLTHEDVVGFFAAFDEVVARHTPTRFGRDGAVSR</sequence>
<comment type="caution">
    <text evidence="10">The sequence shown here is derived from an EMBL/GenBank/DDBJ whole genome shotgun (WGS) entry which is preliminary data.</text>
</comment>
<dbReference type="SUPFAM" id="SSF53383">
    <property type="entry name" value="PLP-dependent transferases"/>
    <property type="match status" value="1"/>
</dbReference>
<dbReference type="InterPro" id="IPR000192">
    <property type="entry name" value="Aminotrans_V_dom"/>
</dbReference>
<gene>
    <name evidence="10" type="ORF">GCM10017600_66040</name>
</gene>
<comment type="cofactor">
    <cofactor evidence="1">
        <name>pyridoxal 5'-phosphate</name>
        <dbReference type="ChEBI" id="CHEBI:597326"/>
    </cofactor>
</comment>
<protein>
    <recommendedName>
        <fullName evidence="6">2-aminoethylphosphonate--pyruvate transaminase</fullName>
        <ecNumber evidence="6">2.6.1.37</ecNumber>
    </recommendedName>
</protein>
<keyword evidence="5" id="KW-0670">Pyruvate</keyword>
<dbReference type="InterPro" id="IPR015422">
    <property type="entry name" value="PyrdxlP-dep_Trfase_small"/>
</dbReference>
<comment type="catalytic activity">
    <reaction evidence="7">
        <text>(2-aminoethyl)phosphonate + pyruvate = phosphonoacetaldehyde + L-alanine</text>
        <dbReference type="Rhea" id="RHEA:17021"/>
        <dbReference type="ChEBI" id="CHEBI:15361"/>
        <dbReference type="ChEBI" id="CHEBI:57418"/>
        <dbReference type="ChEBI" id="CHEBI:57972"/>
        <dbReference type="ChEBI" id="CHEBI:58383"/>
        <dbReference type="EC" id="2.6.1.37"/>
    </reaction>
</comment>
<evidence type="ECO:0000256" key="5">
    <source>
        <dbReference type="ARBA" id="ARBA00023317"/>
    </source>
</evidence>
<evidence type="ECO:0000313" key="11">
    <source>
        <dbReference type="Proteomes" id="UP001143474"/>
    </source>
</evidence>
<dbReference type="Pfam" id="PF00266">
    <property type="entry name" value="Aminotran_5"/>
    <property type="match status" value="1"/>
</dbReference>
<dbReference type="Gene3D" id="3.40.640.10">
    <property type="entry name" value="Type I PLP-dependent aspartate aminotransferase-like (Major domain)"/>
    <property type="match status" value="1"/>
</dbReference>
<reference evidence="10" key="2">
    <citation type="submission" date="2023-01" db="EMBL/GenBank/DDBJ databases">
        <authorList>
            <person name="Sun Q."/>
            <person name="Evtushenko L."/>
        </authorList>
    </citation>
    <scope>NUCLEOTIDE SEQUENCE</scope>
    <source>
        <strain evidence="10">VKM Ac-2007</strain>
    </source>
</reference>
<dbReference type="InterPro" id="IPR015424">
    <property type="entry name" value="PyrdxlP-dep_Trfase"/>
</dbReference>
<dbReference type="AlphaFoldDB" id="A0A9W6I8K2"/>
<dbReference type="InterPro" id="IPR036393">
    <property type="entry name" value="AceGlu_kinase-like_sf"/>
</dbReference>
<dbReference type="GO" id="GO:0047304">
    <property type="term" value="F:2-aminoethylphosphonate-pyruvate transaminase activity"/>
    <property type="evidence" value="ECO:0007669"/>
    <property type="project" value="UniProtKB-EC"/>
</dbReference>
<dbReference type="InterPro" id="IPR001048">
    <property type="entry name" value="Asp/Glu/Uridylate_kinase"/>
</dbReference>
<dbReference type="SUPFAM" id="SSF53633">
    <property type="entry name" value="Carbamate kinase-like"/>
    <property type="match status" value="1"/>
</dbReference>
<keyword evidence="4" id="KW-0663">Pyridoxal phosphate</keyword>
<reference evidence="10" key="1">
    <citation type="journal article" date="2014" name="Int. J. Syst. Evol. Microbiol.">
        <title>Complete genome sequence of Corynebacterium casei LMG S-19264T (=DSM 44701T), isolated from a smear-ripened cheese.</title>
        <authorList>
            <consortium name="US DOE Joint Genome Institute (JGI-PGF)"/>
            <person name="Walter F."/>
            <person name="Albersmeier A."/>
            <person name="Kalinowski J."/>
            <person name="Ruckert C."/>
        </authorList>
    </citation>
    <scope>NUCLEOTIDE SEQUENCE</scope>
    <source>
        <strain evidence="10">VKM Ac-2007</strain>
    </source>
</reference>
<dbReference type="RefSeq" id="WP_271221490.1">
    <property type="nucleotide sequence ID" value="NZ_BAAAVD010000035.1"/>
</dbReference>
<feature type="domain" description="Aminotransferase class V" evidence="8">
    <location>
        <begin position="305"/>
        <end position="584"/>
    </location>
</feature>
<dbReference type="EMBL" id="BSEV01000021">
    <property type="protein sequence ID" value="GLK13193.1"/>
    <property type="molecule type" value="Genomic_DNA"/>
</dbReference>
<dbReference type="PANTHER" id="PTHR42778">
    <property type="entry name" value="2-AMINOETHYLPHOSPHONATE--PYRUVATE TRANSAMINASE"/>
    <property type="match status" value="1"/>
</dbReference>